<sequence>MTTPLKFSANLKWLFTELPIEQRYDAAAAAGFKAAEFAWPYDRPIALFRDLLNNSGMQQLLINTPTGKPGTVKASGQACHPDSIDAFRSDFLKSLEYANGMDCRMIHLQAGIRQQDVSFDAAYTTLVENVRWAAAQANNVTLVLEAVNPNDIAGFILRTQGQSSSVIRDVGAANVGLLFDVYHVQRSEGDVTARMREFFPHIRHVQVADSPGRNEPGTGELNWSFIFHALTELNYEGWVGCEYRPATETVAGLKWLSDFVR</sequence>
<evidence type="ECO:0000256" key="2">
    <source>
        <dbReference type="PIRNR" id="PIRNR006241"/>
    </source>
</evidence>
<dbReference type="PIRSF" id="PIRSF006241">
    <property type="entry name" value="HyI"/>
    <property type="match status" value="1"/>
</dbReference>
<evidence type="ECO:0000313" key="5">
    <source>
        <dbReference type="EMBL" id="ORM89321.1"/>
    </source>
</evidence>
<keyword evidence="1 2" id="KW-0413">Isomerase</keyword>
<comment type="caution">
    <text evidence="5">The sequence shown here is derived from an EMBL/GenBank/DDBJ whole genome shotgun (WGS) entry which is preliminary data.</text>
</comment>
<dbReference type="OrthoDB" id="9786584at2"/>
<evidence type="ECO:0000256" key="1">
    <source>
        <dbReference type="ARBA" id="ARBA00023235"/>
    </source>
</evidence>
<dbReference type="Gene3D" id="3.20.20.150">
    <property type="entry name" value="Divalent-metal-dependent TIM barrel enzymes"/>
    <property type="match status" value="1"/>
</dbReference>
<evidence type="ECO:0000313" key="6">
    <source>
        <dbReference type="Proteomes" id="UP000193749"/>
    </source>
</evidence>
<protein>
    <submittedName>
        <fullName evidence="5">Hydroxypyruvate isomerase</fullName>
    </submittedName>
</protein>
<dbReference type="PANTHER" id="PTHR43489:SF6">
    <property type="entry name" value="HYDROXYPYRUVATE ISOMERASE-RELATED"/>
    <property type="match status" value="1"/>
</dbReference>
<dbReference type="SUPFAM" id="SSF51658">
    <property type="entry name" value="Xylose isomerase-like"/>
    <property type="match status" value="1"/>
</dbReference>
<dbReference type="AlphaFoldDB" id="A0A1X1EK65"/>
<reference evidence="5 6" key="1">
    <citation type="journal article" date="2017" name="Antonie Van Leeuwenhoek">
        <title>Phylogenomic resolution of the bacterial genus Pantoea and its relationship with Erwinia and Tatumella.</title>
        <authorList>
            <person name="Palmer M."/>
            <person name="Steenkamp E.T."/>
            <person name="Coetzee M.P."/>
            <person name="Chan W.Y."/>
            <person name="van Zyl E."/>
            <person name="De Maayer P."/>
            <person name="Coutinho T.A."/>
            <person name="Blom J."/>
            <person name="Smits T.H."/>
            <person name="Duffy B."/>
            <person name="Venter S.N."/>
        </authorList>
    </citation>
    <scope>NUCLEOTIDE SEQUENCE [LARGE SCALE GENOMIC DNA]</scope>
    <source>
        <strain evidence="5 6">LMG 2657</strain>
    </source>
</reference>
<dbReference type="STRING" id="55209.HA50_21990"/>
<proteinExistence type="inferred from homology"/>
<organism evidence="5 6">
    <name type="scientific">Pantoea cypripedii</name>
    <name type="common">Pectobacterium cypripedii</name>
    <name type="synonym">Erwinia cypripedii</name>
    <dbReference type="NCBI Taxonomy" id="55209"/>
    <lineage>
        <taxon>Bacteria</taxon>
        <taxon>Pseudomonadati</taxon>
        <taxon>Pseudomonadota</taxon>
        <taxon>Gammaproteobacteria</taxon>
        <taxon>Enterobacterales</taxon>
        <taxon>Erwiniaceae</taxon>
        <taxon>Pantoea</taxon>
    </lineage>
</organism>
<dbReference type="FunFam" id="3.20.20.150:FF:000007">
    <property type="entry name" value="Hydroxypyruvate isomerase"/>
    <property type="match status" value="1"/>
</dbReference>
<comment type="similarity">
    <text evidence="2">Belongs to the hyi family.</text>
</comment>
<feature type="active site" description="Proton donor/acceptor" evidence="3">
    <location>
        <position position="145"/>
    </location>
</feature>
<dbReference type="GO" id="GO:0008903">
    <property type="term" value="F:hydroxypyruvate isomerase activity"/>
    <property type="evidence" value="ECO:0007669"/>
    <property type="project" value="TreeGrafter"/>
</dbReference>
<dbReference type="InterPro" id="IPR050417">
    <property type="entry name" value="Sugar_Epim/Isomerase"/>
</dbReference>
<evidence type="ECO:0000259" key="4">
    <source>
        <dbReference type="Pfam" id="PF01261"/>
    </source>
</evidence>
<evidence type="ECO:0000256" key="3">
    <source>
        <dbReference type="PIRSR" id="PIRSR006241-50"/>
    </source>
</evidence>
<name>A0A1X1EK65_PANCY</name>
<accession>A0A1X1EK65</accession>
<keyword evidence="6" id="KW-1185">Reference proteome</keyword>
<dbReference type="InterPro" id="IPR013022">
    <property type="entry name" value="Xyl_isomerase-like_TIM-brl"/>
</dbReference>
<dbReference type="RefSeq" id="WP_084879032.1">
    <property type="nucleotide sequence ID" value="NZ_JAGGMY010000002.1"/>
</dbReference>
<dbReference type="PANTHER" id="PTHR43489">
    <property type="entry name" value="ISOMERASE"/>
    <property type="match status" value="1"/>
</dbReference>
<dbReference type="Pfam" id="PF01261">
    <property type="entry name" value="AP_endonuc_2"/>
    <property type="match status" value="1"/>
</dbReference>
<keyword evidence="5" id="KW-0670">Pyruvate</keyword>
<feature type="active site" description="Proton donor/acceptor" evidence="3">
    <location>
        <position position="242"/>
    </location>
</feature>
<dbReference type="Proteomes" id="UP000193749">
    <property type="component" value="Unassembled WGS sequence"/>
</dbReference>
<dbReference type="InterPro" id="IPR036237">
    <property type="entry name" value="Xyl_isomerase-like_sf"/>
</dbReference>
<feature type="domain" description="Xylose isomerase-like TIM barrel" evidence="4">
    <location>
        <begin position="25"/>
        <end position="257"/>
    </location>
</feature>
<dbReference type="EMBL" id="MLJI01000002">
    <property type="protein sequence ID" value="ORM89321.1"/>
    <property type="molecule type" value="Genomic_DNA"/>
</dbReference>
<dbReference type="GO" id="GO:0046487">
    <property type="term" value="P:glyoxylate metabolic process"/>
    <property type="evidence" value="ECO:0007669"/>
    <property type="project" value="TreeGrafter"/>
</dbReference>
<dbReference type="InterPro" id="IPR026040">
    <property type="entry name" value="HyI-like"/>
</dbReference>
<gene>
    <name evidence="5" type="ORF">HA50_21990</name>
</gene>